<comment type="caution">
    <text evidence="2">The sequence shown here is derived from an EMBL/GenBank/DDBJ whole genome shotgun (WGS) entry which is preliminary data.</text>
</comment>
<gene>
    <name evidence="2" type="ORF">BWQ96_08220</name>
</gene>
<dbReference type="EMBL" id="NBIV01000178">
    <property type="protein sequence ID" value="PXF42052.1"/>
    <property type="molecule type" value="Genomic_DNA"/>
</dbReference>
<feature type="region of interest" description="Disordered" evidence="1">
    <location>
        <begin position="249"/>
        <end position="287"/>
    </location>
</feature>
<feature type="compositionally biased region" description="Basic and acidic residues" evidence="1">
    <location>
        <begin position="258"/>
        <end position="269"/>
    </location>
</feature>
<organism evidence="2 3">
    <name type="scientific">Gracilariopsis chorda</name>
    <dbReference type="NCBI Taxonomy" id="448386"/>
    <lineage>
        <taxon>Eukaryota</taxon>
        <taxon>Rhodophyta</taxon>
        <taxon>Florideophyceae</taxon>
        <taxon>Rhodymeniophycidae</taxon>
        <taxon>Gracilariales</taxon>
        <taxon>Gracilariaceae</taxon>
        <taxon>Gracilariopsis</taxon>
    </lineage>
</organism>
<evidence type="ECO:0000256" key="1">
    <source>
        <dbReference type="SAM" id="MobiDB-lite"/>
    </source>
</evidence>
<feature type="compositionally biased region" description="Basic and acidic residues" evidence="1">
    <location>
        <begin position="175"/>
        <end position="185"/>
    </location>
</feature>
<evidence type="ECO:0000313" key="2">
    <source>
        <dbReference type="EMBL" id="PXF42052.1"/>
    </source>
</evidence>
<dbReference type="AlphaFoldDB" id="A0A2V3IJ05"/>
<reference evidence="2 3" key="1">
    <citation type="journal article" date="2018" name="Mol. Biol. Evol.">
        <title>Analysis of the draft genome of the red seaweed Gracilariopsis chorda provides insights into genome size evolution in Rhodophyta.</title>
        <authorList>
            <person name="Lee J."/>
            <person name="Yang E.C."/>
            <person name="Graf L."/>
            <person name="Yang J.H."/>
            <person name="Qiu H."/>
            <person name="Zel Zion U."/>
            <person name="Chan C.X."/>
            <person name="Stephens T.G."/>
            <person name="Weber A.P.M."/>
            <person name="Boo G.H."/>
            <person name="Boo S.M."/>
            <person name="Kim K.M."/>
            <person name="Shin Y."/>
            <person name="Jung M."/>
            <person name="Lee S.J."/>
            <person name="Yim H.S."/>
            <person name="Lee J.H."/>
            <person name="Bhattacharya D."/>
            <person name="Yoon H.S."/>
        </authorList>
    </citation>
    <scope>NUCLEOTIDE SEQUENCE [LARGE SCALE GENOMIC DNA]</scope>
    <source>
        <strain evidence="2 3">SKKU-2015</strain>
        <tissue evidence="2">Whole body</tissue>
    </source>
</reference>
<evidence type="ECO:0000313" key="3">
    <source>
        <dbReference type="Proteomes" id="UP000247409"/>
    </source>
</evidence>
<proteinExistence type="predicted"/>
<feature type="compositionally biased region" description="Basic and acidic residues" evidence="1">
    <location>
        <begin position="276"/>
        <end position="287"/>
    </location>
</feature>
<name>A0A2V3IJ05_9FLOR</name>
<keyword evidence="3" id="KW-1185">Reference proteome</keyword>
<protein>
    <recommendedName>
        <fullName evidence="4">No apical meristem-associated C-terminal domain-containing protein</fullName>
    </recommendedName>
</protein>
<accession>A0A2V3IJ05</accession>
<dbReference type="Proteomes" id="UP000247409">
    <property type="component" value="Unassembled WGS sequence"/>
</dbReference>
<evidence type="ECO:0008006" key="4">
    <source>
        <dbReference type="Google" id="ProtNLM"/>
    </source>
</evidence>
<feature type="region of interest" description="Disordered" evidence="1">
    <location>
        <begin position="149"/>
        <end position="185"/>
    </location>
</feature>
<sequence length="287" mass="32574">MKTAELACTIRESFLEDYTRPKDACRGGKRGGVLDELHWDGRKAESCLKQWKKMRKECSSFHSAMKRVEAVELTGSWTSQYLDRCATAFHNLGGRVTSHLYDITCNPKYVIGKPFAYPDVYTFLSEKTIILDNCGQTENALDDGLDVHEVEQRSQPKGNNAAKDETRKATKRKKAGMDDGMEKSAADMAASVSKFEQKVIDAQLKKAEIMQRNVDLEERKLEWEMANDMFGPQSTATDEERAELETLVRRNLLRKPQRASEDAQKEHEGNQGARRFVGERAEDRNGV</sequence>